<organism evidence="2 3">
    <name type="scientific">Paracoccus acridae</name>
    <dbReference type="NCBI Taxonomy" id="1795310"/>
    <lineage>
        <taxon>Bacteria</taxon>
        <taxon>Pseudomonadati</taxon>
        <taxon>Pseudomonadota</taxon>
        <taxon>Alphaproteobacteria</taxon>
        <taxon>Rhodobacterales</taxon>
        <taxon>Paracoccaceae</taxon>
        <taxon>Paracoccus</taxon>
    </lineage>
</organism>
<dbReference type="Proteomes" id="UP000640509">
    <property type="component" value="Unassembled WGS sequence"/>
</dbReference>
<sequence length="56" mass="5729">MKTFDMTAPLCGPMQTHLAYQMPSGGGRIINANPTPLAPHPLAGEAPAAPNSEGKA</sequence>
<protein>
    <submittedName>
        <fullName evidence="2">Uncharacterized protein</fullName>
    </submittedName>
</protein>
<keyword evidence="3" id="KW-1185">Reference proteome</keyword>
<evidence type="ECO:0000313" key="2">
    <source>
        <dbReference type="EMBL" id="GGF80816.1"/>
    </source>
</evidence>
<comment type="caution">
    <text evidence="2">The sequence shown here is derived from an EMBL/GenBank/DDBJ whole genome shotgun (WGS) entry which is preliminary data.</text>
</comment>
<dbReference type="EMBL" id="BMIV01000030">
    <property type="protein sequence ID" value="GGF80816.1"/>
    <property type="molecule type" value="Genomic_DNA"/>
</dbReference>
<feature type="region of interest" description="Disordered" evidence="1">
    <location>
        <begin position="30"/>
        <end position="56"/>
    </location>
</feature>
<gene>
    <name evidence="2" type="ORF">GCM10011402_36760</name>
</gene>
<accession>A0ABQ1VML6</accession>
<name>A0ABQ1VML6_9RHOB</name>
<proteinExistence type="predicted"/>
<reference evidence="3" key="1">
    <citation type="journal article" date="2019" name="Int. J. Syst. Evol. Microbiol.">
        <title>The Global Catalogue of Microorganisms (GCM) 10K type strain sequencing project: providing services to taxonomists for standard genome sequencing and annotation.</title>
        <authorList>
            <consortium name="The Broad Institute Genomics Platform"/>
            <consortium name="The Broad Institute Genome Sequencing Center for Infectious Disease"/>
            <person name="Wu L."/>
            <person name="Ma J."/>
        </authorList>
    </citation>
    <scope>NUCLEOTIDE SEQUENCE [LARGE SCALE GENOMIC DNA]</scope>
    <source>
        <strain evidence="3">CGMCC 1.15419</strain>
    </source>
</reference>
<evidence type="ECO:0000256" key="1">
    <source>
        <dbReference type="SAM" id="MobiDB-lite"/>
    </source>
</evidence>
<evidence type="ECO:0000313" key="3">
    <source>
        <dbReference type="Proteomes" id="UP000640509"/>
    </source>
</evidence>